<evidence type="ECO:0000313" key="3">
    <source>
        <dbReference type="Proteomes" id="UP000784294"/>
    </source>
</evidence>
<feature type="compositionally biased region" description="Polar residues" evidence="1">
    <location>
        <begin position="124"/>
        <end position="133"/>
    </location>
</feature>
<protein>
    <submittedName>
        <fullName evidence="2">Uncharacterized protein</fullName>
    </submittedName>
</protein>
<dbReference type="EMBL" id="CAAALY010277544">
    <property type="protein sequence ID" value="VEL42916.1"/>
    <property type="molecule type" value="Genomic_DNA"/>
</dbReference>
<proteinExistence type="predicted"/>
<name>A0A3S5CRU1_9PLAT</name>
<reference evidence="2" key="1">
    <citation type="submission" date="2018-11" db="EMBL/GenBank/DDBJ databases">
        <authorList>
            <consortium name="Pathogen Informatics"/>
        </authorList>
    </citation>
    <scope>NUCLEOTIDE SEQUENCE</scope>
</reference>
<feature type="region of interest" description="Disordered" evidence="1">
    <location>
        <begin position="172"/>
        <end position="207"/>
    </location>
</feature>
<sequence length="260" mass="28777">MFHNSNCLPAYTTASFNTSLSMFNFNLANNAFVAKTGFLSLQTSPALVIFSCSTTKPRLQLLAPVKTLNIIDVAPVKVTISCLGIQYVSRVTRIKREMIYEEFGIGCLGLVGIVAFCNSERSPTLRNTPDNQASETSNSGGSLSSVLSKVIQFEEVSLRWDLWDARSTRRRKPSIPKESCGEQREAGQFASSGRPWPGRPVQGLSRGQVCPTSESFVRASASEDESEDDDNDFFNLETQVEFLILLKPSSIYINPELFKH</sequence>
<gene>
    <name evidence="2" type="ORF">PXEA_LOCUS36356</name>
</gene>
<comment type="caution">
    <text evidence="2">The sequence shown here is derived from an EMBL/GenBank/DDBJ whole genome shotgun (WGS) entry which is preliminary data.</text>
</comment>
<feature type="region of interest" description="Disordered" evidence="1">
    <location>
        <begin position="124"/>
        <end position="143"/>
    </location>
</feature>
<accession>A0A3S5CRU1</accession>
<evidence type="ECO:0000313" key="2">
    <source>
        <dbReference type="EMBL" id="VEL42916.1"/>
    </source>
</evidence>
<keyword evidence="3" id="KW-1185">Reference proteome</keyword>
<dbReference type="AlphaFoldDB" id="A0A3S5CRU1"/>
<evidence type="ECO:0000256" key="1">
    <source>
        <dbReference type="SAM" id="MobiDB-lite"/>
    </source>
</evidence>
<feature type="compositionally biased region" description="Low complexity" evidence="1">
    <location>
        <begin position="134"/>
        <end position="143"/>
    </location>
</feature>
<dbReference type="Proteomes" id="UP000784294">
    <property type="component" value="Unassembled WGS sequence"/>
</dbReference>
<organism evidence="2 3">
    <name type="scientific">Protopolystoma xenopodis</name>
    <dbReference type="NCBI Taxonomy" id="117903"/>
    <lineage>
        <taxon>Eukaryota</taxon>
        <taxon>Metazoa</taxon>
        <taxon>Spiralia</taxon>
        <taxon>Lophotrochozoa</taxon>
        <taxon>Platyhelminthes</taxon>
        <taxon>Monogenea</taxon>
        <taxon>Polyopisthocotylea</taxon>
        <taxon>Polystomatidea</taxon>
        <taxon>Polystomatidae</taxon>
        <taxon>Protopolystoma</taxon>
    </lineage>
</organism>